<organism evidence="3 4">
    <name type="scientific">Candidatus Borkfalkia excrementigallinarum</name>
    <dbReference type="NCBI Taxonomy" id="2838506"/>
    <lineage>
        <taxon>Bacteria</taxon>
        <taxon>Bacillati</taxon>
        <taxon>Bacillota</taxon>
        <taxon>Clostridia</taxon>
        <taxon>Christensenellales</taxon>
        <taxon>Christensenellaceae</taxon>
        <taxon>Candidatus Borkfalkia</taxon>
    </lineage>
</organism>
<evidence type="ECO:0000256" key="1">
    <source>
        <dbReference type="ARBA" id="ARBA00023004"/>
    </source>
</evidence>
<dbReference type="EMBL" id="DXCQ01000014">
    <property type="protein sequence ID" value="HIY96308.1"/>
    <property type="molecule type" value="Genomic_DNA"/>
</dbReference>
<reference evidence="3" key="2">
    <citation type="submission" date="2021-04" db="EMBL/GenBank/DDBJ databases">
        <authorList>
            <person name="Gilroy R."/>
        </authorList>
    </citation>
    <scope>NUCLEOTIDE SEQUENCE</scope>
    <source>
        <strain evidence="3">1345</strain>
    </source>
</reference>
<dbReference type="GO" id="GO:0046914">
    <property type="term" value="F:transition metal ion binding"/>
    <property type="evidence" value="ECO:0007669"/>
    <property type="project" value="InterPro"/>
</dbReference>
<proteinExistence type="predicted"/>
<dbReference type="InterPro" id="IPR038157">
    <property type="entry name" value="FeoA_core_dom"/>
</dbReference>
<dbReference type="InterPro" id="IPR008988">
    <property type="entry name" value="Transcriptional_repressor_C"/>
</dbReference>
<dbReference type="Proteomes" id="UP000886750">
    <property type="component" value="Unassembled WGS sequence"/>
</dbReference>
<dbReference type="SMART" id="SM00899">
    <property type="entry name" value="FeoA"/>
    <property type="match status" value="1"/>
</dbReference>
<feature type="domain" description="Ferrous iron transporter FeoA-like" evidence="2">
    <location>
        <begin position="1"/>
        <end position="73"/>
    </location>
</feature>
<reference evidence="3" key="1">
    <citation type="journal article" date="2021" name="PeerJ">
        <title>Extensive microbial diversity within the chicken gut microbiome revealed by metagenomics and culture.</title>
        <authorList>
            <person name="Gilroy R."/>
            <person name="Ravi A."/>
            <person name="Getino M."/>
            <person name="Pursley I."/>
            <person name="Horton D.L."/>
            <person name="Alikhan N.F."/>
            <person name="Baker D."/>
            <person name="Gharbi K."/>
            <person name="Hall N."/>
            <person name="Watson M."/>
            <person name="Adriaenssens E.M."/>
            <person name="Foster-Nyarko E."/>
            <person name="Jarju S."/>
            <person name="Secka A."/>
            <person name="Antonio M."/>
            <person name="Oren A."/>
            <person name="Chaudhuri R.R."/>
            <person name="La Ragione R."/>
            <person name="Hildebrand F."/>
            <person name="Pallen M.J."/>
        </authorList>
    </citation>
    <scope>NUCLEOTIDE SEQUENCE</scope>
    <source>
        <strain evidence="3">1345</strain>
    </source>
</reference>
<keyword evidence="1" id="KW-0408">Iron</keyword>
<accession>A0A9D1ZV95</accession>
<evidence type="ECO:0000259" key="2">
    <source>
        <dbReference type="SMART" id="SM00899"/>
    </source>
</evidence>
<comment type="caution">
    <text evidence="3">The sequence shown here is derived from an EMBL/GenBank/DDBJ whole genome shotgun (WGS) entry which is preliminary data.</text>
</comment>
<gene>
    <name evidence="3" type="ORF">H9729_01325</name>
</gene>
<dbReference type="AlphaFoldDB" id="A0A9D1ZV95"/>
<dbReference type="Gene3D" id="2.30.30.90">
    <property type="match status" value="1"/>
</dbReference>
<evidence type="ECO:0000313" key="3">
    <source>
        <dbReference type="EMBL" id="HIY96308.1"/>
    </source>
</evidence>
<protein>
    <submittedName>
        <fullName evidence="3">Ferrous iron transport protein A</fullName>
    </submittedName>
</protein>
<name>A0A9D1ZV95_9FIRM</name>
<evidence type="ECO:0000313" key="4">
    <source>
        <dbReference type="Proteomes" id="UP000886750"/>
    </source>
</evidence>
<sequence>MKLSELSVGRCGVVTAVRTQKKLAARLQMLNVFAGARVRMLRLAPFGGGFMLEAGGVRLAVRRSVAEAIDVEPCGEGDDARA</sequence>
<dbReference type="InterPro" id="IPR007167">
    <property type="entry name" value="Fe-transptr_FeoA-like"/>
</dbReference>
<dbReference type="SUPFAM" id="SSF50037">
    <property type="entry name" value="C-terminal domain of transcriptional repressors"/>
    <property type="match status" value="1"/>
</dbReference>
<dbReference type="Pfam" id="PF04023">
    <property type="entry name" value="FeoA"/>
    <property type="match status" value="1"/>
</dbReference>